<dbReference type="GO" id="GO:0046961">
    <property type="term" value="F:proton-transporting ATPase activity, rotational mechanism"/>
    <property type="evidence" value="ECO:0007669"/>
    <property type="project" value="InterPro"/>
</dbReference>
<comment type="subcellular location">
    <subcellularLocation>
        <location evidence="1">Membrane</location>
        <topology evidence="1">Multi-pass membrane protein</topology>
    </subcellularLocation>
</comment>
<name>X1KM71_9ZZZZ</name>
<feature type="non-terminal residue" evidence="9">
    <location>
        <position position="1"/>
    </location>
</feature>
<reference evidence="9" key="1">
    <citation type="journal article" date="2014" name="Front. Microbiol.">
        <title>High frequency of phylogenetically diverse reductive dehalogenase-homologous genes in deep subseafloor sedimentary metagenomes.</title>
        <authorList>
            <person name="Kawai M."/>
            <person name="Futagami T."/>
            <person name="Toyoda A."/>
            <person name="Takaki Y."/>
            <person name="Nishi S."/>
            <person name="Hori S."/>
            <person name="Arai W."/>
            <person name="Tsubouchi T."/>
            <person name="Morono Y."/>
            <person name="Uchiyama I."/>
            <person name="Ito T."/>
            <person name="Fujiyama A."/>
            <person name="Inagaki F."/>
            <person name="Takami H."/>
        </authorList>
    </citation>
    <scope>NUCLEOTIDE SEQUENCE</scope>
    <source>
        <strain evidence="9">Expedition CK06-06</strain>
    </source>
</reference>
<keyword evidence="7 8" id="KW-0472">Membrane</keyword>
<gene>
    <name evidence="9" type="ORF">S06H3_06761</name>
</gene>
<dbReference type="GO" id="GO:0016471">
    <property type="term" value="C:vacuolar proton-transporting V-type ATPase complex"/>
    <property type="evidence" value="ECO:0007669"/>
    <property type="project" value="TreeGrafter"/>
</dbReference>
<dbReference type="EMBL" id="BARV01002663">
    <property type="protein sequence ID" value="GAH94705.1"/>
    <property type="molecule type" value="Genomic_DNA"/>
</dbReference>
<evidence type="ECO:0000256" key="2">
    <source>
        <dbReference type="ARBA" id="ARBA00009904"/>
    </source>
</evidence>
<dbReference type="InterPro" id="IPR002490">
    <property type="entry name" value="V-ATPase_116kDa_su"/>
</dbReference>
<keyword evidence="3" id="KW-0813">Transport</keyword>
<keyword evidence="5 8" id="KW-1133">Transmembrane helix</keyword>
<protein>
    <recommendedName>
        <fullName evidence="10">V-type ATP synthase subunit I</fullName>
    </recommendedName>
</protein>
<keyword evidence="4 8" id="KW-0812">Transmembrane</keyword>
<evidence type="ECO:0008006" key="10">
    <source>
        <dbReference type="Google" id="ProtNLM"/>
    </source>
</evidence>
<dbReference type="PANTHER" id="PTHR11629">
    <property type="entry name" value="VACUOLAR PROTON ATPASES"/>
    <property type="match status" value="1"/>
</dbReference>
<evidence type="ECO:0000256" key="6">
    <source>
        <dbReference type="ARBA" id="ARBA00023065"/>
    </source>
</evidence>
<evidence type="ECO:0000256" key="7">
    <source>
        <dbReference type="ARBA" id="ARBA00023136"/>
    </source>
</evidence>
<organism evidence="9">
    <name type="scientific">marine sediment metagenome</name>
    <dbReference type="NCBI Taxonomy" id="412755"/>
    <lineage>
        <taxon>unclassified sequences</taxon>
        <taxon>metagenomes</taxon>
        <taxon>ecological metagenomes</taxon>
    </lineage>
</organism>
<dbReference type="AlphaFoldDB" id="X1KM71"/>
<sequence>WPGYFYLASSFNMLAQLFSGLFSGMIPGVIGVIIGAILAVVVLVFGHLINLALSGIGCFVHSLRLCFVEFLSKFYEGGGEVYSPFRLKMRPVLIKGKA</sequence>
<dbReference type="PANTHER" id="PTHR11629:SF63">
    <property type="entry name" value="V-TYPE PROTON ATPASE SUBUNIT A"/>
    <property type="match status" value="1"/>
</dbReference>
<evidence type="ECO:0000256" key="3">
    <source>
        <dbReference type="ARBA" id="ARBA00022448"/>
    </source>
</evidence>
<accession>X1KM71</accession>
<dbReference type="GO" id="GO:0051117">
    <property type="term" value="F:ATPase binding"/>
    <property type="evidence" value="ECO:0007669"/>
    <property type="project" value="TreeGrafter"/>
</dbReference>
<evidence type="ECO:0000313" key="9">
    <source>
        <dbReference type="EMBL" id="GAH94705.1"/>
    </source>
</evidence>
<evidence type="ECO:0000256" key="8">
    <source>
        <dbReference type="SAM" id="Phobius"/>
    </source>
</evidence>
<comment type="similarity">
    <text evidence="2">Belongs to the V-ATPase 116 kDa subunit family.</text>
</comment>
<dbReference type="GO" id="GO:0033179">
    <property type="term" value="C:proton-transporting V-type ATPase, V0 domain"/>
    <property type="evidence" value="ECO:0007669"/>
    <property type="project" value="InterPro"/>
</dbReference>
<comment type="caution">
    <text evidence="9">The sequence shown here is derived from an EMBL/GenBank/DDBJ whole genome shotgun (WGS) entry which is preliminary data.</text>
</comment>
<evidence type="ECO:0000256" key="5">
    <source>
        <dbReference type="ARBA" id="ARBA00022989"/>
    </source>
</evidence>
<evidence type="ECO:0000256" key="4">
    <source>
        <dbReference type="ARBA" id="ARBA00022692"/>
    </source>
</evidence>
<evidence type="ECO:0000256" key="1">
    <source>
        <dbReference type="ARBA" id="ARBA00004141"/>
    </source>
</evidence>
<feature type="transmembrane region" description="Helical" evidence="8">
    <location>
        <begin position="20"/>
        <end position="45"/>
    </location>
</feature>
<dbReference type="GO" id="GO:0007035">
    <property type="term" value="P:vacuolar acidification"/>
    <property type="evidence" value="ECO:0007669"/>
    <property type="project" value="TreeGrafter"/>
</dbReference>
<keyword evidence="6" id="KW-0406">Ion transport</keyword>
<proteinExistence type="inferred from homology"/>
<dbReference type="Pfam" id="PF01496">
    <property type="entry name" value="V_ATPase_I"/>
    <property type="match status" value="1"/>
</dbReference>